<keyword evidence="2" id="KW-1185">Reference proteome</keyword>
<gene>
    <name evidence="1" type="primary">ADA2_1</name>
    <name evidence="1" type="ORF">DSO57_1015792</name>
</gene>
<name>A0ACC2T5E4_9FUNG</name>
<comment type="caution">
    <text evidence="1">The sequence shown here is derived from an EMBL/GenBank/DDBJ whole genome shotgun (WGS) entry which is preliminary data.</text>
</comment>
<dbReference type="Proteomes" id="UP001165960">
    <property type="component" value="Unassembled WGS sequence"/>
</dbReference>
<dbReference type="EMBL" id="QTSX02003613">
    <property type="protein sequence ID" value="KAJ9069716.1"/>
    <property type="molecule type" value="Genomic_DNA"/>
</dbReference>
<sequence>MSTSKKKVSASASASKEVRAVINYHCDYCRIDIDDHRIRCAECEEFDLCVYCFQHGEEIGEHKNSHAYRIIRKHTFPIFDPEWGADEELLLLEALEINGMGNWAAASAHIGSKTDKECESHYIKTYLQSETRPLPDLKGVFKADIDTTLNREFIKPPTSKNKVWYSQPSNHDVQGYMPGRLEFETEFEEEGENTVKDLAFHEDDTAEEIEFKLALLDAYNNKLNKREYRKRFLTERGIVDYKKNQATDKKRSREEKEIFTKYKVFARLHTAEDHTDLIKGLLKEQELKTTIAKLQEYKSMGIQTFAEAENYEKAKDLRDASSRTPSKDKPVLGDRSSHNFLQRLQEETSKTNWNQPSKPEPVKKDGLDLTGAEGLEFLSASEKELCSSLRLLPKTYLIAKKILICEYLRAGSLHPSKACDLVQIEPFKASRIYDFFVRSRWIPSTAPQNNEVLP</sequence>
<protein>
    <submittedName>
        <fullName evidence="1">Transcriptional adapter ada2</fullName>
    </submittedName>
</protein>
<accession>A0ACC2T5E4</accession>
<proteinExistence type="predicted"/>
<organism evidence="1 2">
    <name type="scientific">Entomophthora muscae</name>
    <dbReference type="NCBI Taxonomy" id="34485"/>
    <lineage>
        <taxon>Eukaryota</taxon>
        <taxon>Fungi</taxon>
        <taxon>Fungi incertae sedis</taxon>
        <taxon>Zoopagomycota</taxon>
        <taxon>Entomophthoromycotina</taxon>
        <taxon>Entomophthoromycetes</taxon>
        <taxon>Entomophthorales</taxon>
        <taxon>Entomophthoraceae</taxon>
        <taxon>Entomophthora</taxon>
    </lineage>
</organism>
<evidence type="ECO:0000313" key="1">
    <source>
        <dbReference type="EMBL" id="KAJ9069716.1"/>
    </source>
</evidence>
<reference evidence="1" key="1">
    <citation type="submission" date="2022-04" db="EMBL/GenBank/DDBJ databases">
        <title>Genome of the entomopathogenic fungus Entomophthora muscae.</title>
        <authorList>
            <person name="Elya C."/>
            <person name="Lovett B.R."/>
            <person name="Lee E."/>
            <person name="Macias A.M."/>
            <person name="Hajek A.E."/>
            <person name="De Bivort B.L."/>
            <person name="Kasson M.T."/>
            <person name="De Fine Licht H.H."/>
            <person name="Stajich J.E."/>
        </authorList>
    </citation>
    <scope>NUCLEOTIDE SEQUENCE</scope>
    <source>
        <strain evidence="1">Berkeley</strain>
    </source>
</reference>
<evidence type="ECO:0000313" key="2">
    <source>
        <dbReference type="Proteomes" id="UP001165960"/>
    </source>
</evidence>